<sequence length="382" mass="41695">MTAGTARRLLRAALCGVDDVTAAIAAVGPDEAADLVVSELTPRLRLSGEAEFDHELTVRLRMPATAGVVERDLEVGSGSAGWTLGMGAATTEVPAAVVTQDLAEVLHGIFVPSAARAATRSVHWRDKDDFTAFHSPPHVFTVVHRLLAAMDHHRDHELAALAVRYGSDKWGMHNYAPHYQWHFGPMRQLPITILEIGVGGYHDPTGGGASLRMWRDFFPQALVYGIDIVDKSTHDEGRVRTFRADQSDPDSLATVLDEIGDPDIIVDDGSHISKHVIDTFTCLFPRLRPGGKYVIEDLQTSYWPSFGGREDVMCDPATSMGMLKDLVDGLNHQELTSRSPRAGRGTDAHITGIHFHHNLTVIDKGSNLEPGPPSWLSTTRPD</sequence>
<evidence type="ECO:0000256" key="3">
    <source>
        <dbReference type="ARBA" id="ARBA00022679"/>
    </source>
</evidence>
<evidence type="ECO:0000256" key="4">
    <source>
        <dbReference type="ARBA" id="ARBA00022691"/>
    </source>
</evidence>
<keyword evidence="3" id="KW-0808">Transferase</keyword>
<evidence type="ECO:0000256" key="1">
    <source>
        <dbReference type="ARBA" id="ARBA00004792"/>
    </source>
</evidence>
<evidence type="ECO:0000313" key="8">
    <source>
        <dbReference type="EMBL" id="GAA1231671.1"/>
    </source>
</evidence>
<dbReference type="GO" id="GO:0032259">
    <property type="term" value="P:methylation"/>
    <property type="evidence" value="ECO:0007669"/>
    <property type="project" value="UniProtKB-KW"/>
</dbReference>
<dbReference type="CDD" id="cd02440">
    <property type="entry name" value="AdoMet_MTases"/>
    <property type="match status" value="1"/>
</dbReference>
<keyword evidence="9" id="KW-1185">Reference proteome</keyword>
<keyword evidence="2 8" id="KW-0489">Methyltransferase</keyword>
<dbReference type="InterPro" id="IPR029063">
    <property type="entry name" value="SAM-dependent_MTases_sf"/>
</dbReference>
<reference evidence="8 9" key="1">
    <citation type="journal article" date="2019" name="Int. J. Syst. Evol. Microbiol.">
        <title>The Global Catalogue of Microorganisms (GCM) 10K type strain sequencing project: providing services to taxonomists for standard genome sequencing and annotation.</title>
        <authorList>
            <consortium name="The Broad Institute Genomics Platform"/>
            <consortium name="The Broad Institute Genome Sequencing Center for Infectious Disease"/>
            <person name="Wu L."/>
            <person name="Ma J."/>
        </authorList>
    </citation>
    <scope>NUCLEOTIDE SEQUENCE [LARGE SCALE GENOMIC DNA]</scope>
    <source>
        <strain evidence="8 9">JCM 13023</strain>
    </source>
</reference>
<dbReference type="InterPro" id="IPR040800">
    <property type="entry name" value="MycE_N"/>
</dbReference>
<gene>
    <name evidence="8" type="ORF">GCM10009676_13380</name>
</gene>
<accession>A0ABN1W1S8</accession>
<dbReference type="Gene3D" id="3.40.50.150">
    <property type="entry name" value="Vaccinia Virus protein VP39"/>
    <property type="match status" value="1"/>
</dbReference>
<name>A0ABN1W1S8_9PSEU</name>
<dbReference type="EMBL" id="BAAALN010000005">
    <property type="protein sequence ID" value="GAA1231671.1"/>
    <property type="molecule type" value="Genomic_DNA"/>
</dbReference>
<organism evidence="8 9">
    <name type="scientific">Prauserella halophila</name>
    <dbReference type="NCBI Taxonomy" id="185641"/>
    <lineage>
        <taxon>Bacteria</taxon>
        <taxon>Bacillati</taxon>
        <taxon>Actinomycetota</taxon>
        <taxon>Actinomycetes</taxon>
        <taxon>Pseudonocardiales</taxon>
        <taxon>Pseudonocardiaceae</taxon>
        <taxon>Prauserella</taxon>
    </lineage>
</organism>
<dbReference type="SUPFAM" id="SSF53335">
    <property type="entry name" value="S-adenosyl-L-methionine-dependent methyltransferases"/>
    <property type="match status" value="1"/>
</dbReference>
<dbReference type="Proteomes" id="UP001500653">
    <property type="component" value="Unassembled WGS sequence"/>
</dbReference>
<keyword evidence="5" id="KW-0045">Antibiotic biosynthesis</keyword>
<evidence type="ECO:0000256" key="6">
    <source>
        <dbReference type="SAM" id="MobiDB-lite"/>
    </source>
</evidence>
<comment type="caution">
    <text evidence="8">The sequence shown here is derived from an EMBL/GenBank/DDBJ whole genome shotgun (WGS) entry which is preliminary data.</text>
</comment>
<evidence type="ECO:0000256" key="2">
    <source>
        <dbReference type="ARBA" id="ARBA00022603"/>
    </source>
</evidence>
<evidence type="ECO:0000313" key="9">
    <source>
        <dbReference type="Proteomes" id="UP001500653"/>
    </source>
</evidence>
<feature type="region of interest" description="Disordered" evidence="6">
    <location>
        <begin position="363"/>
        <end position="382"/>
    </location>
</feature>
<protein>
    <submittedName>
        <fullName evidence="8">Class I SAM-dependent methyltransferase</fullName>
    </submittedName>
</protein>
<comment type="pathway">
    <text evidence="1">Antibiotic biosynthesis.</text>
</comment>
<dbReference type="GO" id="GO:0008168">
    <property type="term" value="F:methyltransferase activity"/>
    <property type="evidence" value="ECO:0007669"/>
    <property type="project" value="UniProtKB-KW"/>
</dbReference>
<dbReference type="RefSeq" id="WP_253863866.1">
    <property type="nucleotide sequence ID" value="NZ_BAAALN010000005.1"/>
</dbReference>
<dbReference type="Gene3D" id="3.30.1050.30">
    <property type="match status" value="1"/>
</dbReference>
<dbReference type="Pfam" id="PF17843">
    <property type="entry name" value="MycE_N"/>
    <property type="match status" value="1"/>
</dbReference>
<evidence type="ECO:0000259" key="7">
    <source>
        <dbReference type="Pfam" id="PF17843"/>
    </source>
</evidence>
<evidence type="ECO:0000256" key="5">
    <source>
        <dbReference type="ARBA" id="ARBA00023194"/>
    </source>
</evidence>
<proteinExistence type="predicted"/>
<keyword evidence="4" id="KW-0949">S-adenosyl-L-methionine</keyword>
<feature type="domain" description="Methyltransferase MycE N-terminal" evidence="7">
    <location>
        <begin position="7"/>
        <end position="119"/>
    </location>
</feature>